<feature type="compositionally biased region" description="Pro residues" evidence="1">
    <location>
        <begin position="865"/>
        <end position="878"/>
    </location>
</feature>
<keyword evidence="3" id="KW-1185">Reference proteome</keyword>
<dbReference type="EMBL" id="KN846957">
    <property type="protein sequence ID" value="KIW70641.1"/>
    <property type="molecule type" value="Genomic_DNA"/>
</dbReference>
<feature type="compositionally biased region" description="Low complexity" evidence="1">
    <location>
        <begin position="639"/>
        <end position="652"/>
    </location>
</feature>
<reference evidence="2 3" key="1">
    <citation type="submission" date="2015-01" db="EMBL/GenBank/DDBJ databases">
        <title>The Genome Sequence of Capronia semiimmersa CBS27337.</title>
        <authorList>
            <consortium name="The Broad Institute Genomics Platform"/>
            <person name="Cuomo C."/>
            <person name="de Hoog S."/>
            <person name="Gorbushina A."/>
            <person name="Stielow B."/>
            <person name="Teixiera M."/>
            <person name="Abouelleil A."/>
            <person name="Chapman S.B."/>
            <person name="Priest M."/>
            <person name="Young S.K."/>
            <person name="Wortman J."/>
            <person name="Nusbaum C."/>
            <person name="Birren B."/>
        </authorList>
    </citation>
    <scope>NUCLEOTIDE SEQUENCE [LARGE SCALE GENOMIC DNA]</scope>
    <source>
        <strain evidence="2 3">CBS 27337</strain>
    </source>
</reference>
<feature type="compositionally biased region" description="Polar residues" evidence="1">
    <location>
        <begin position="63"/>
        <end position="83"/>
    </location>
</feature>
<name>A0A0D2CZI9_9EURO</name>
<feature type="compositionally biased region" description="Low complexity" evidence="1">
    <location>
        <begin position="989"/>
        <end position="1005"/>
    </location>
</feature>
<feature type="compositionally biased region" description="Polar residues" evidence="1">
    <location>
        <begin position="1184"/>
        <end position="1204"/>
    </location>
</feature>
<feature type="compositionally biased region" description="Basic and acidic residues" evidence="1">
    <location>
        <begin position="1155"/>
        <end position="1168"/>
    </location>
</feature>
<feature type="region of interest" description="Disordered" evidence="1">
    <location>
        <begin position="809"/>
        <end position="1460"/>
    </location>
</feature>
<feature type="compositionally biased region" description="Acidic residues" evidence="1">
    <location>
        <begin position="1285"/>
        <end position="1298"/>
    </location>
</feature>
<feature type="compositionally biased region" description="Low complexity" evidence="1">
    <location>
        <begin position="521"/>
        <end position="530"/>
    </location>
</feature>
<feature type="compositionally biased region" description="Low complexity" evidence="1">
    <location>
        <begin position="436"/>
        <end position="447"/>
    </location>
</feature>
<feature type="region of interest" description="Disordered" evidence="1">
    <location>
        <begin position="1"/>
        <end position="235"/>
    </location>
</feature>
<feature type="compositionally biased region" description="Polar residues" evidence="1">
    <location>
        <begin position="455"/>
        <end position="469"/>
    </location>
</feature>
<feature type="compositionally biased region" description="Basic and acidic residues" evidence="1">
    <location>
        <begin position="1054"/>
        <end position="1066"/>
    </location>
</feature>
<evidence type="ECO:0000313" key="3">
    <source>
        <dbReference type="Proteomes" id="UP000054266"/>
    </source>
</evidence>
<feature type="compositionally biased region" description="Low complexity" evidence="1">
    <location>
        <begin position="129"/>
        <end position="140"/>
    </location>
</feature>
<proteinExistence type="predicted"/>
<feature type="compositionally biased region" description="Basic and acidic residues" evidence="1">
    <location>
        <begin position="332"/>
        <end position="351"/>
    </location>
</feature>
<feature type="region of interest" description="Disordered" evidence="1">
    <location>
        <begin position="671"/>
        <end position="788"/>
    </location>
</feature>
<feature type="compositionally biased region" description="Polar residues" evidence="1">
    <location>
        <begin position="1450"/>
        <end position="1460"/>
    </location>
</feature>
<feature type="compositionally biased region" description="Low complexity" evidence="1">
    <location>
        <begin position="10"/>
        <end position="52"/>
    </location>
</feature>
<dbReference type="STRING" id="5601.A0A0D2CZI9"/>
<accession>A0A0D2CZI9</accession>
<evidence type="ECO:0000313" key="2">
    <source>
        <dbReference type="EMBL" id="KIW70641.1"/>
    </source>
</evidence>
<feature type="compositionally biased region" description="Polar residues" evidence="1">
    <location>
        <begin position="1320"/>
        <end position="1329"/>
    </location>
</feature>
<feature type="compositionally biased region" description="Polar residues" evidence="1">
    <location>
        <begin position="936"/>
        <end position="974"/>
    </location>
</feature>
<gene>
    <name evidence="2" type="ORF">PV04_02888</name>
</gene>
<sequence>MSFLHRRSRSASASRPQTPASASAHKAATQAFLSSRASQANLSSSAAAQALRTMSPPPVPVDQVQTKRMVQRQASSGSLSNSARGRGRGSLVRQNSSGSMTERTFRTPSPSPSRPVSRPEPQAPPIPNIPQQFAPAATAPVKKKKRASSQEAPPPRVLSPPLVRPQSRGQSLDRYGSPPPPPPLSVQKNSYAPQSNDLERVDSRNSVNFSRPLSPRPQSPMAQSPVVTNGDRLNGNASPNAVVAAISPVHVTSIQHDLAQATNPPIKKKKKKLASGAAEGSHLHSGTMTNDTVVTPLPPNPEAQQQSLPEGQPPGKRKKKRAPVSGESTHVPVHESPRSDSDSDSNVEWKREKRAQRASGILQKQPSIVREDWEGEQQEQDTSTPDHLLVDPRAMDVSTFAPDKRPINAANVSRKIEELVTPSTASQPRSPEPLTSVASAVSSAASVDRLHASEPQPTRGTSLSPSRSTRFSDRLSSDLAAGRKHEPLPRSVSPAKPALKHSSPARSGADGQPRGSSVTPSESSDISSASFDGPPKRKKSVRVSFDAQPEIVGTAVNDSSPVGSPGKERKSWLGLGKNKPSLNTIPSNGDMEELMKPRPQLPSFGSVRGQKFKDMNDSNTAQGPRSPPETRSLSTDAKTPSQSGTSSETSSTNIPYTAGVSSDHAVGAILAQEAQTAARRNAQSQSNEPLPPEVTSVEGVLSYSDEGSEASETEASEAEGTTSMTPTPVPREASVSTLQKEAPALTINQQVTAPIQPVTPPQPTQAVQAPQREVPVLAVSPPTPAEEHNPLDQYLVVVPGGFPVSAESLARLDDSNKGQQGRKAAAEETDEDISDNDSIYSDAAEDPSEMEGMGFGSIDAILESPIPPPPGHRTPPESPLAHAPAPLGRPAGTESWEEIRARWSGIAHQTRQVLPQEVAEMEKSTPLAPVSDVPLTAQTSSGQLSERPNPPNATTTYNSVSQPAQVSRPSQLPASQVAAKQPRRKKRTPAAIAAAASVPTASAAAQGLSESPLRKRNQQTPYPAIDTPSLGHAAAAAAPFRHSMRAGSPPEVEPSFRKTMRTDSRKSMPAPAIPAPQQRTAARPTVSTPPSQPRAALQKKHIPLATAAAVQAPIHRAQPAPQPATNDSDSESSFRKARRSKSTSGGKYTMRRSMRSADDSTLRGDTRNGVRSLSPVGRRPFSPPDSSHSMRTTLRASMDNTPTLRGSVKARRPPSMFANQQRSTGALPAGFNMQNNRSRILDSDDSDDHPRPSKFRSRFADDSDDEIDIPQFAPVRGIPRRNNDEESTDLDDSSEEDQSTPAAKTPPKLQIPQGNAPAPASSTEALSPNSEKKRGLLGLFRSKKPKDEALSPVTKSPQAPTQPKTTTDTSKPSRLGFSSAAERDRMIEQTRAKLEAAREQHHPGGQQQGHAKLQRRHMPERVMSDSWPLPPTLADEKPRPTTADGPPVRNGTTRLNQGSMRMTNLSVEAVGRSGKKKKFPMLRKVFGLTD</sequence>
<protein>
    <submittedName>
        <fullName evidence="2">Uncharacterized protein</fullName>
    </submittedName>
</protein>
<feature type="compositionally biased region" description="Polar residues" evidence="1">
    <location>
        <begin position="1077"/>
        <end position="1089"/>
    </location>
</feature>
<evidence type="ECO:0000256" key="1">
    <source>
        <dbReference type="SAM" id="MobiDB-lite"/>
    </source>
</evidence>
<dbReference type="Proteomes" id="UP000054266">
    <property type="component" value="Unassembled WGS sequence"/>
</dbReference>
<dbReference type="HOGENOM" id="CLU_002643_0_0_1"/>
<feature type="compositionally biased region" description="Polar residues" evidence="1">
    <location>
        <begin position="617"/>
        <end position="638"/>
    </location>
</feature>
<feature type="compositionally biased region" description="Basic and acidic residues" evidence="1">
    <location>
        <begin position="470"/>
        <end position="488"/>
    </location>
</feature>
<feature type="compositionally biased region" description="Basic and acidic residues" evidence="1">
    <location>
        <begin position="1381"/>
        <end position="1402"/>
    </location>
</feature>
<organism evidence="2 3">
    <name type="scientific">Phialophora macrospora</name>
    <dbReference type="NCBI Taxonomy" id="1851006"/>
    <lineage>
        <taxon>Eukaryota</taxon>
        <taxon>Fungi</taxon>
        <taxon>Dikarya</taxon>
        <taxon>Ascomycota</taxon>
        <taxon>Pezizomycotina</taxon>
        <taxon>Eurotiomycetes</taxon>
        <taxon>Chaetothyriomycetidae</taxon>
        <taxon>Chaetothyriales</taxon>
        <taxon>Herpotrichiellaceae</taxon>
        <taxon>Phialophora</taxon>
    </lineage>
</organism>
<feature type="compositionally biased region" description="Polar residues" evidence="1">
    <location>
        <begin position="186"/>
        <end position="196"/>
    </location>
</feature>
<feature type="compositionally biased region" description="Polar residues" evidence="1">
    <location>
        <begin position="1353"/>
        <end position="1372"/>
    </location>
</feature>
<feature type="region of interest" description="Disordered" evidence="1">
    <location>
        <begin position="258"/>
        <end position="659"/>
    </location>
</feature>
<feature type="compositionally biased region" description="Acidic residues" evidence="1">
    <location>
        <begin position="706"/>
        <end position="717"/>
    </location>
</feature>
<feature type="compositionally biased region" description="Polar residues" evidence="1">
    <location>
        <begin position="284"/>
        <end position="293"/>
    </location>
</feature>